<feature type="chain" id="PRO_5005644132" description="DUF2271 domain-containing protein" evidence="1">
    <location>
        <begin position="20"/>
        <end position="161"/>
    </location>
</feature>
<dbReference type="OrthoDB" id="195316at2"/>
<evidence type="ECO:0000313" key="2">
    <source>
        <dbReference type="EMBL" id="KKO44137.1"/>
    </source>
</evidence>
<name>A0A0M2V017_9GAMM</name>
<evidence type="ECO:0000256" key="1">
    <source>
        <dbReference type="SAM" id="SignalP"/>
    </source>
</evidence>
<sequence length="161" mass="18047">MKKAAMLPLLLGLSSPLLASQMTITVEIPQLEAAQYYRPYIAVWIENEQQQPVKLLAIWQQKPDWLKDLRRFWRKTGRSDSALVDAMTGATRGPGSYQLSWDGLDNEANKVAAGNYVLFVEAAREQGGRSLQRQPFSWDNSAVTLQQAAEPELGQLTVTIK</sequence>
<keyword evidence="3" id="KW-1185">Reference proteome</keyword>
<dbReference type="RefSeq" id="WP_046558899.1">
    <property type="nucleotide sequence ID" value="NZ_LAHO01000019.1"/>
</dbReference>
<accession>A0A0M2V017</accession>
<dbReference type="Proteomes" id="UP000034228">
    <property type="component" value="Unassembled WGS sequence"/>
</dbReference>
<keyword evidence="1" id="KW-0732">Signal</keyword>
<evidence type="ECO:0008006" key="4">
    <source>
        <dbReference type="Google" id="ProtNLM"/>
    </source>
</evidence>
<dbReference type="STRING" id="336831.WG68_16880"/>
<feature type="signal peptide" evidence="1">
    <location>
        <begin position="1"/>
        <end position="19"/>
    </location>
</feature>
<dbReference type="InterPro" id="IPR014469">
    <property type="entry name" value="DUF2271"/>
</dbReference>
<evidence type="ECO:0000313" key="3">
    <source>
        <dbReference type="Proteomes" id="UP000034228"/>
    </source>
</evidence>
<gene>
    <name evidence="2" type="ORF">WG68_16880</name>
</gene>
<dbReference type="EMBL" id="LAHO01000019">
    <property type="protein sequence ID" value="KKO44137.1"/>
    <property type="molecule type" value="Genomic_DNA"/>
</dbReference>
<dbReference type="Gene3D" id="2.60.40.4070">
    <property type="match status" value="1"/>
</dbReference>
<dbReference type="AlphaFoldDB" id="A0A0M2V017"/>
<proteinExistence type="predicted"/>
<protein>
    <recommendedName>
        <fullName evidence="4">DUF2271 domain-containing protein</fullName>
    </recommendedName>
</protein>
<reference evidence="2 3" key="1">
    <citation type="submission" date="2015-03" db="EMBL/GenBank/DDBJ databases">
        <title>Draft genome sequences of two protease-producing strains of Arsukibacterium isolated from two cold and alkaline environments.</title>
        <authorList>
            <person name="Lylloff J.E."/>
            <person name="Skov L.B."/>
            <person name="Jepsen M."/>
            <person name="Hallin P.F."/>
            <person name="Sorensen S.J."/>
            <person name="Stougaard P."/>
            <person name="Glaring M.A."/>
        </authorList>
    </citation>
    <scope>NUCLEOTIDE SEQUENCE [LARGE SCALE GENOMIC DNA]</scope>
    <source>
        <strain evidence="2 3">GCM72</strain>
    </source>
</reference>
<dbReference type="Pfam" id="PF10029">
    <property type="entry name" value="DUF2271"/>
    <property type="match status" value="1"/>
</dbReference>
<organism evidence="2 3">
    <name type="scientific">Arsukibacterium ikkense</name>
    <dbReference type="NCBI Taxonomy" id="336831"/>
    <lineage>
        <taxon>Bacteria</taxon>
        <taxon>Pseudomonadati</taxon>
        <taxon>Pseudomonadota</taxon>
        <taxon>Gammaproteobacteria</taxon>
        <taxon>Chromatiales</taxon>
        <taxon>Chromatiaceae</taxon>
        <taxon>Arsukibacterium</taxon>
    </lineage>
</organism>
<dbReference type="PIRSF" id="PIRSF014995">
    <property type="entry name" value="UCP014995"/>
    <property type="match status" value="1"/>
</dbReference>
<comment type="caution">
    <text evidence="2">The sequence shown here is derived from an EMBL/GenBank/DDBJ whole genome shotgun (WGS) entry which is preliminary data.</text>
</comment>